<comment type="caution">
    <text evidence="1">The sequence shown here is derived from an EMBL/GenBank/DDBJ whole genome shotgun (WGS) entry which is preliminary data.</text>
</comment>
<protein>
    <recommendedName>
        <fullName evidence="2">PepSY domain-containing protein</fullName>
    </recommendedName>
</protein>
<name>A0A0F9XZT2_9ZZZZ</name>
<dbReference type="Gene3D" id="3.40.1420.30">
    <property type="match status" value="1"/>
</dbReference>
<organism evidence="1">
    <name type="scientific">marine sediment metagenome</name>
    <dbReference type="NCBI Taxonomy" id="412755"/>
    <lineage>
        <taxon>unclassified sequences</taxon>
        <taxon>metagenomes</taxon>
        <taxon>ecological metagenomes</taxon>
    </lineage>
</organism>
<reference evidence="1" key="1">
    <citation type="journal article" date="2015" name="Nature">
        <title>Complex archaea that bridge the gap between prokaryotes and eukaryotes.</title>
        <authorList>
            <person name="Spang A."/>
            <person name="Saw J.H."/>
            <person name="Jorgensen S.L."/>
            <person name="Zaremba-Niedzwiedzka K."/>
            <person name="Martijn J."/>
            <person name="Lind A.E."/>
            <person name="van Eijk R."/>
            <person name="Schleper C."/>
            <person name="Guy L."/>
            <person name="Ettema T.J."/>
        </authorList>
    </citation>
    <scope>NUCLEOTIDE SEQUENCE</scope>
</reference>
<proteinExistence type="predicted"/>
<dbReference type="SUPFAM" id="SSF160574">
    <property type="entry name" value="BT0923-like"/>
    <property type="match status" value="1"/>
</dbReference>
<evidence type="ECO:0008006" key="2">
    <source>
        <dbReference type="Google" id="ProtNLM"/>
    </source>
</evidence>
<sequence length="195" mass="23020">MKNIQVKIILAGFLFCFQLAHSQYKYEREHRILKSQFPTAAISTIEENITDFKRIKFYKETDSIKISYEAKLKKDKLWYSIEFNEDGALEDIEILIKSTDIPNDTYSNIESYLNNNFSKYRIKRLQQQYSSTNDSLEKTFKNAFQNLILPSNNYELVVVGRKEGGYLDYEILFDADGNFKQIRTSLPPNYDHVLY</sequence>
<accession>A0A0F9XZT2</accession>
<gene>
    <name evidence="1" type="ORF">LCGC14_0082690</name>
</gene>
<dbReference type="AlphaFoldDB" id="A0A0F9XZT2"/>
<evidence type="ECO:0000313" key="1">
    <source>
        <dbReference type="EMBL" id="KKO04957.1"/>
    </source>
</evidence>
<dbReference type="EMBL" id="LAZR01000021">
    <property type="protein sequence ID" value="KKO04957.1"/>
    <property type="molecule type" value="Genomic_DNA"/>
</dbReference>